<dbReference type="Proteomes" id="UP000016649">
    <property type="component" value="Unassembled WGS sequence"/>
</dbReference>
<keyword evidence="1" id="KW-1133">Transmembrane helix</keyword>
<name>A0ABN0P1Y3_TRELE</name>
<accession>A0ABN0P1Y3</accession>
<feature type="non-terminal residue" evidence="2">
    <location>
        <position position="1"/>
    </location>
</feature>
<sequence length="358" mass="42109">FIFSILGDFFVKIFIKKLIIFAIPFFIFFLIPCCIYYASGEHTSIHDAYKIQNKNHSVLYGRAYSNMQNMYIFYNVVQRKPKMLILGSSRVNTFLPDDFSPSCYNANTNGISMEYYLSFLKNLELNNALPEVLLFGPDQWFFNFEHKGGYVIDTDITGYLSKADKIIHINAYAIKQIWNDLLIQKKISISKIFSSEHIGLSAKQRDYGWDFKGSPYDKDFIPQNKCSYVKKYHDNILNQIKTDIAFDTSYIATEKINETEWKGLVDIVNYCEKKNIRLLIFLPPFSPEIYEAMMENGKYKYLTDLQERLKLLETEKKLKLFDFTYMPETKPENFSDTHHGDPFVYRIITDKILSIYNR</sequence>
<evidence type="ECO:0000256" key="1">
    <source>
        <dbReference type="SAM" id="Phobius"/>
    </source>
</evidence>
<organism evidence="2 3">
    <name type="scientific">Treponema lecithinolyticum ATCC 700332</name>
    <dbReference type="NCBI Taxonomy" id="1321815"/>
    <lineage>
        <taxon>Bacteria</taxon>
        <taxon>Pseudomonadati</taxon>
        <taxon>Spirochaetota</taxon>
        <taxon>Spirochaetia</taxon>
        <taxon>Spirochaetales</taxon>
        <taxon>Treponemataceae</taxon>
        <taxon>Treponema</taxon>
    </lineage>
</organism>
<proteinExistence type="predicted"/>
<protein>
    <recommendedName>
        <fullName evidence="4">DltD protein</fullName>
    </recommendedName>
</protein>
<evidence type="ECO:0008006" key="4">
    <source>
        <dbReference type="Google" id="ProtNLM"/>
    </source>
</evidence>
<comment type="caution">
    <text evidence="2">The sequence shown here is derived from an EMBL/GenBank/DDBJ whole genome shotgun (WGS) entry which is preliminary data.</text>
</comment>
<dbReference type="EMBL" id="AWVH01000004">
    <property type="protein sequence ID" value="ERJ94422.1"/>
    <property type="molecule type" value="Genomic_DNA"/>
</dbReference>
<keyword evidence="1" id="KW-0812">Transmembrane</keyword>
<reference evidence="2 3" key="1">
    <citation type="submission" date="2013-08" db="EMBL/GenBank/DDBJ databases">
        <authorList>
            <person name="Weinstock G."/>
            <person name="Sodergren E."/>
            <person name="Wylie T."/>
            <person name="Fulton L."/>
            <person name="Fulton R."/>
            <person name="Fronick C."/>
            <person name="O'Laughlin M."/>
            <person name="Godfrey J."/>
            <person name="Miner T."/>
            <person name="Herter B."/>
            <person name="Appelbaum E."/>
            <person name="Cordes M."/>
            <person name="Lek S."/>
            <person name="Wollam A."/>
            <person name="Pepin K.H."/>
            <person name="Palsikar V.B."/>
            <person name="Mitreva M."/>
            <person name="Wilson R.K."/>
        </authorList>
    </citation>
    <scope>NUCLEOTIDE SEQUENCE [LARGE SCALE GENOMIC DNA]</scope>
    <source>
        <strain evidence="2 3">ATCC 700332</strain>
    </source>
</reference>
<keyword evidence="3" id="KW-1185">Reference proteome</keyword>
<gene>
    <name evidence="2" type="ORF">HMPREF9193_00130</name>
</gene>
<dbReference type="RefSeq" id="WP_021686502.1">
    <property type="nucleotide sequence ID" value="NZ_KI260558.1"/>
</dbReference>
<keyword evidence="1" id="KW-0472">Membrane</keyword>
<evidence type="ECO:0000313" key="2">
    <source>
        <dbReference type="EMBL" id="ERJ94422.1"/>
    </source>
</evidence>
<evidence type="ECO:0000313" key="3">
    <source>
        <dbReference type="Proteomes" id="UP000016649"/>
    </source>
</evidence>
<feature type="transmembrane region" description="Helical" evidence="1">
    <location>
        <begin position="18"/>
        <end position="38"/>
    </location>
</feature>